<dbReference type="AlphaFoldDB" id="A0A369PP50"/>
<evidence type="ECO:0000256" key="1">
    <source>
        <dbReference type="SAM" id="MobiDB-lite"/>
    </source>
</evidence>
<evidence type="ECO:0000313" key="3">
    <source>
        <dbReference type="EMBL" id="RDC54314.1"/>
    </source>
</evidence>
<dbReference type="EMBL" id="QPKV01000015">
    <property type="protein sequence ID" value="RDC54314.1"/>
    <property type="molecule type" value="Genomic_DNA"/>
</dbReference>
<comment type="caution">
    <text evidence="3">The sequence shown here is derived from an EMBL/GenBank/DDBJ whole genome shotgun (WGS) entry which is preliminary data.</text>
</comment>
<protein>
    <submittedName>
        <fullName evidence="3">Uncharacterized protein</fullName>
    </submittedName>
</protein>
<organism evidence="3 4">
    <name type="scientific">Pedobacter chinensis</name>
    <dbReference type="NCBI Taxonomy" id="2282421"/>
    <lineage>
        <taxon>Bacteria</taxon>
        <taxon>Pseudomonadati</taxon>
        <taxon>Bacteroidota</taxon>
        <taxon>Sphingobacteriia</taxon>
        <taxon>Sphingobacteriales</taxon>
        <taxon>Sphingobacteriaceae</taxon>
        <taxon>Pedobacter</taxon>
    </lineage>
</organism>
<name>A0A369PP50_9SPHI</name>
<evidence type="ECO:0000313" key="4">
    <source>
        <dbReference type="Proteomes" id="UP000253961"/>
    </source>
</evidence>
<dbReference type="EMBL" id="QPKV01000016">
    <property type="protein sequence ID" value="RDC54215.1"/>
    <property type="molecule type" value="Genomic_DNA"/>
</dbReference>
<evidence type="ECO:0000313" key="2">
    <source>
        <dbReference type="EMBL" id="RDC54215.1"/>
    </source>
</evidence>
<accession>A0A369PP50</accession>
<reference evidence="3 4" key="1">
    <citation type="submission" date="2018-07" db="EMBL/GenBank/DDBJ databases">
        <title>Pedobacter sp. nov., isolated from soil.</title>
        <authorList>
            <person name="Zhou L.Y."/>
            <person name="Du Z.J."/>
        </authorList>
    </citation>
    <scope>NUCLEOTIDE SEQUENCE [LARGE SCALE GENOMIC DNA]</scope>
    <source>
        <strain evidence="3 4">JDX94</strain>
    </source>
</reference>
<feature type="compositionally biased region" description="Basic and acidic residues" evidence="1">
    <location>
        <begin position="30"/>
        <end position="41"/>
    </location>
</feature>
<keyword evidence="4" id="KW-1185">Reference proteome</keyword>
<feature type="compositionally biased region" description="Basic residues" evidence="1">
    <location>
        <begin position="1"/>
        <end position="18"/>
    </location>
</feature>
<proteinExistence type="predicted"/>
<feature type="region of interest" description="Disordered" evidence="1">
    <location>
        <begin position="1"/>
        <end position="53"/>
    </location>
</feature>
<sequence length="78" mass="9069">MEVRKRFLPLHSQRKRREKRDQVADVTTIDEQRSKRAETGKRRTRLMPDGSEKIHKEAAARFKAGEVLKRDVNVAQAG</sequence>
<gene>
    <name evidence="3" type="ORF">DU508_22775</name>
    <name evidence="2" type="ORF">DU508_23070</name>
</gene>
<dbReference type="Proteomes" id="UP000253961">
    <property type="component" value="Unassembled WGS sequence"/>
</dbReference>